<organism evidence="2 3">
    <name type="scientific">Agreia bicolorata</name>
    <dbReference type="NCBI Taxonomy" id="110935"/>
    <lineage>
        <taxon>Bacteria</taxon>
        <taxon>Bacillati</taxon>
        <taxon>Actinomycetota</taxon>
        <taxon>Actinomycetes</taxon>
        <taxon>Micrococcales</taxon>
        <taxon>Microbacteriaceae</taxon>
        <taxon>Agreia</taxon>
    </lineage>
</organism>
<evidence type="ECO:0000256" key="1">
    <source>
        <dbReference type="SAM" id="MobiDB-lite"/>
    </source>
</evidence>
<sequence>MIIEAGYDIVELLINGVANRRKKDTEDVDENPLWVLTMDAQLRYWSTTRVVDRMGSSSAEHVDDIARTLNEEPRYSRYYVLAPSRRSHATASATTSVWNTSRGPHPSPAHTSGWIARARHACSTKSCSKKSGLATETAPRTPIRDRPGDAVPINTRRNW</sequence>
<evidence type="ECO:0000313" key="2">
    <source>
        <dbReference type="EMBL" id="KJC63156.1"/>
    </source>
</evidence>
<protein>
    <submittedName>
        <fullName evidence="2">Uncharacterized protein</fullName>
    </submittedName>
</protein>
<proteinExistence type="predicted"/>
<evidence type="ECO:0000313" key="3">
    <source>
        <dbReference type="Proteomes" id="UP000032503"/>
    </source>
</evidence>
<keyword evidence="3" id="KW-1185">Reference proteome</keyword>
<gene>
    <name evidence="2" type="ORF">TZ00_15770</name>
</gene>
<reference evidence="2 3" key="1">
    <citation type="journal article" date="2001" name="Int. J. Syst. Evol. Microbiol.">
        <title>Agreia bicolorata gen. nov., sp. nov., to accommodate actinobacteria isolated from narrow reed grass infected by the nematode Heteroanguina graminophila.</title>
        <authorList>
            <person name="Evtushenko L.I."/>
            <person name="Dorofeeva L.V."/>
            <person name="Dobrovolskaya T.G."/>
            <person name="Streshinskaya G.M."/>
            <person name="Subbotin S.A."/>
            <person name="Tiedje J.M."/>
        </authorList>
    </citation>
    <scope>NUCLEOTIDE SEQUENCE [LARGE SCALE GENOMIC DNA]</scope>
    <source>
        <strain evidence="2 3">VKM Ac-1804</strain>
    </source>
</reference>
<comment type="caution">
    <text evidence="2">The sequence shown here is derived from an EMBL/GenBank/DDBJ whole genome shotgun (WGS) entry which is preliminary data.</text>
</comment>
<accession>A0ABR5CC77</accession>
<name>A0ABR5CC77_9MICO</name>
<dbReference type="Proteomes" id="UP000032503">
    <property type="component" value="Unassembled WGS sequence"/>
</dbReference>
<dbReference type="EMBL" id="JYFC01000008">
    <property type="protein sequence ID" value="KJC63156.1"/>
    <property type="molecule type" value="Genomic_DNA"/>
</dbReference>
<feature type="region of interest" description="Disordered" evidence="1">
    <location>
        <begin position="127"/>
        <end position="159"/>
    </location>
</feature>